<keyword evidence="5" id="KW-0496">Mitochondrion</keyword>
<dbReference type="GO" id="GO:1990904">
    <property type="term" value="C:ribonucleoprotein complex"/>
    <property type="evidence" value="ECO:0007669"/>
    <property type="project" value="UniProtKB-KW"/>
</dbReference>
<gene>
    <name evidence="5" type="primary">rps7</name>
</gene>
<dbReference type="EMBL" id="MN514984">
    <property type="protein sequence ID" value="QGQ62020.1"/>
    <property type="molecule type" value="Genomic_DNA"/>
</dbReference>
<evidence type="ECO:0000259" key="4">
    <source>
        <dbReference type="Pfam" id="PF00177"/>
    </source>
</evidence>
<evidence type="ECO:0000256" key="3">
    <source>
        <dbReference type="ARBA" id="ARBA00023274"/>
    </source>
</evidence>
<feature type="domain" description="Small ribosomal subunit protein uS7" evidence="4">
    <location>
        <begin position="23"/>
        <end position="168"/>
    </location>
</feature>
<sequence>MYDTKIPIQSKNQLSKYHVFGLSKSHLLEKFVCFIMKNGEKDKAYKILYKTLNIIMLTVLQAHKLRTMYSKLTATSIVLQAINNVKPSLEVRKVRKSGRTILIPRIVPTTRQEVLAIRWIIESARQNKRKSRLSFSECLALELFYAFQKKGQARQKRDELHKIAQANRAFLRFRWW</sequence>
<evidence type="ECO:0000313" key="5">
    <source>
        <dbReference type="EMBL" id="QGQ62020.1"/>
    </source>
</evidence>
<geneLocation type="mitochondrion" evidence="5"/>
<dbReference type="PIRSF" id="PIRSF002122">
    <property type="entry name" value="RPS7p_RPS7a_RPS5e_RPS7o"/>
    <property type="match status" value="1"/>
</dbReference>
<dbReference type="PANTHER" id="PTHR11205">
    <property type="entry name" value="RIBOSOMAL PROTEIN S7"/>
    <property type="match status" value="1"/>
</dbReference>
<dbReference type="GO" id="GO:0006412">
    <property type="term" value="P:translation"/>
    <property type="evidence" value="ECO:0007669"/>
    <property type="project" value="InterPro"/>
</dbReference>
<proteinExistence type="inferred from homology"/>
<dbReference type="Gene3D" id="1.10.455.10">
    <property type="entry name" value="Ribosomal protein S7 domain"/>
    <property type="match status" value="1"/>
</dbReference>
<dbReference type="InterPro" id="IPR000235">
    <property type="entry name" value="Ribosomal_uS7"/>
</dbReference>
<name>A0A650BY76_9CHLO</name>
<keyword evidence="2 5" id="KW-0689">Ribosomal protein</keyword>
<dbReference type="SUPFAM" id="SSF47973">
    <property type="entry name" value="Ribosomal protein S7"/>
    <property type="match status" value="1"/>
</dbReference>
<organism evidence="5">
    <name type="scientific">Ostreobium quekettii</name>
    <dbReference type="NCBI Taxonomy" id="121088"/>
    <lineage>
        <taxon>Eukaryota</taxon>
        <taxon>Viridiplantae</taxon>
        <taxon>Chlorophyta</taxon>
        <taxon>core chlorophytes</taxon>
        <taxon>Ulvophyceae</taxon>
        <taxon>TCBD clade</taxon>
        <taxon>Bryopsidales</taxon>
        <taxon>Ostreobineae</taxon>
        <taxon>Ostreobiaceae</taxon>
        <taxon>Ostreobium</taxon>
    </lineage>
</organism>
<dbReference type="AlphaFoldDB" id="A0A650BY76"/>
<reference evidence="5" key="1">
    <citation type="journal article" date="2019" name="PeerJ">
        <title>The inflated mitochondrial genomes of siphonous green algae reflect processes driving expansion of noncoding DNA and proliferation of introns.</title>
        <authorList>
            <person name="Repetti S.I."/>
            <person name="Jackson C.J."/>
            <person name="Judd L.M."/>
            <person name="Wick R.R."/>
            <person name="Holt K.E."/>
            <person name="Verbruggen H."/>
        </authorList>
    </citation>
    <scope>NUCLEOTIDE SEQUENCE</scope>
    <source>
        <strain evidence="5">SAG6.99</strain>
    </source>
</reference>
<accession>A0A650BY76</accession>
<comment type="similarity">
    <text evidence="1">Belongs to the universal ribosomal protein uS7 family.</text>
</comment>
<dbReference type="Pfam" id="PF00177">
    <property type="entry name" value="Ribosomal_S7"/>
    <property type="match status" value="1"/>
</dbReference>
<protein>
    <submittedName>
        <fullName evidence="5">Ribosomal protein S7</fullName>
    </submittedName>
</protein>
<evidence type="ECO:0000256" key="2">
    <source>
        <dbReference type="ARBA" id="ARBA00022980"/>
    </source>
</evidence>
<dbReference type="InterPro" id="IPR023798">
    <property type="entry name" value="Ribosomal_uS7_dom"/>
</dbReference>
<dbReference type="RefSeq" id="YP_009720808.1">
    <property type="nucleotide sequence ID" value="NC_045361.1"/>
</dbReference>
<dbReference type="InterPro" id="IPR036823">
    <property type="entry name" value="Ribosomal_uS7_dom_sf"/>
</dbReference>
<evidence type="ECO:0000256" key="1">
    <source>
        <dbReference type="ARBA" id="ARBA00007151"/>
    </source>
</evidence>
<dbReference type="GeneID" id="42903420"/>
<keyword evidence="3" id="KW-0687">Ribonucleoprotein</keyword>
<dbReference type="GO" id="GO:0005840">
    <property type="term" value="C:ribosome"/>
    <property type="evidence" value="ECO:0007669"/>
    <property type="project" value="UniProtKB-KW"/>
</dbReference>